<dbReference type="GO" id="GO:0000428">
    <property type="term" value="C:DNA-directed RNA polymerase complex"/>
    <property type="evidence" value="ECO:0007669"/>
    <property type="project" value="UniProtKB-KW"/>
</dbReference>
<dbReference type="InterPro" id="IPR035913">
    <property type="entry name" value="RPB5-like_sf"/>
</dbReference>
<gene>
    <name evidence="4" type="primary">rpo5</name>
    <name evidence="4" type="synonym">rpoH</name>
    <name evidence="6" type="ORF">J9259_02185</name>
    <name evidence="7" type="ORF">KIY12_02850</name>
</gene>
<keyword evidence="4 6" id="KW-0808">Transferase</keyword>
<evidence type="ECO:0000313" key="7">
    <source>
        <dbReference type="EMBL" id="MBX8643653.1"/>
    </source>
</evidence>
<dbReference type="Proteomes" id="UP000750197">
    <property type="component" value="Unassembled WGS sequence"/>
</dbReference>
<comment type="similarity">
    <text evidence="3 4">Belongs to the archaeal Rpo5/eukaryotic RPB5 RNA polymerase subunit family.</text>
</comment>
<dbReference type="InterPro" id="IPR000783">
    <property type="entry name" value="RNA_pol_subH/Rpb5_C"/>
</dbReference>
<dbReference type="InterPro" id="IPR020608">
    <property type="entry name" value="RNA_pol_subH/Rpb5_CS"/>
</dbReference>
<dbReference type="AlphaFoldDB" id="A0A8J8CDM4"/>
<evidence type="ECO:0000256" key="3">
    <source>
        <dbReference type="ARBA" id="ARBA00025765"/>
    </source>
</evidence>
<dbReference type="GO" id="GO:0006366">
    <property type="term" value="P:transcription by RNA polymerase II"/>
    <property type="evidence" value="ECO:0007669"/>
    <property type="project" value="TreeGrafter"/>
</dbReference>
<evidence type="ECO:0000313" key="6">
    <source>
        <dbReference type="EMBL" id="MBX8631320.1"/>
    </source>
</evidence>
<evidence type="ECO:0000256" key="2">
    <source>
        <dbReference type="ARBA" id="ARBA00023163"/>
    </source>
</evidence>
<dbReference type="PANTHER" id="PTHR10535">
    <property type="entry name" value="DNA-DIRECTED RNA POLYMERASES I, II, AND III SUBUNIT RPABC1"/>
    <property type="match status" value="1"/>
</dbReference>
<proteinExistence type="inferred from homology"/>
<dbReference type="EMBL" id="JAGVSJ010000003">
    <property type="protein sequence ID" value="MBX8631320.1"/>
    <property type="molecule type" value="Genomic_DNA"/>
</dbReference>
<keyword evidence="2 4" id="KW-0804">Transcription</keyword>
<keyword evidence="4" id="KW-0963">Cytoplasm</keyword>
<dbReference type="HAMAP" id="MF_00025">
    <property type="entry name" value="RNApol_Rpo5_RPB5"/>
    <property type="match status" value="1"/>
</dbReference>
<dbReference type="InterPro" id="IPR014381">
    <property type="entry name" value="Arch_Rpo5/euc_Rpb5"/>
</dbReference>
<evidence type="ECO:0000256" key="1">
    <source>
        <dbReference type="ARBA" id="ARBA00022478"/>
    </source>
</evidence>
<dbReference type="PANTHER" id="PTHR10535:SF0">
    <property type="entry name" value="DNA-DIRECTED RNA POLYMERASES I, II, AND III SUBUNIT RPABC1"/>
    <property type="match status" value="1"/>
</dbReference>
<dbReference type="NCBIfam" id="NF007129">
    <property type="entry name" value="PRK09570.1"/>
    <property type="match status" value="1"/>
</dbReference>
<organism evidence="6 8">
    <name type="scientific">Candidatus Sysuiplasma superficiale</name>
    <dbReference type="NCBI Taxonomy" id="2823368"/>
    <lineage>
        <taxon>Archaea</taxon>
        <taxon>Methanobacteriati</taxon>
        <taxon>Thermoplasmatota</taxon>
        <taxon>Thermoplasmata</taxon>
        <taxon>Candidatus Sysuiplasmatales</taxon>
        <taxon>Candidatus Sysuiplasmataceae</taxon>
        <taxon>Candidatus Sysuiplasma</taxon>
    </lineage>
</organism>
<comment type="subunit">
    <text evidence="4">Part of the RNA polymerase complex.</text>
</comment>
<dbReference type="GO" id="GO:0003677">
    <property type="term" value="F:DNA binding"/>
    <property type="evidence" value="ECO:0007669"/>
    <property type="project" value="InterPro"/>
</dbReference>
<comment type="subcellular location">
    <subcellularLocation>
        <location evidence="4">Cytoplasm</location>
    </subcellularLocation>
</comment>
<dbReference type="SUPFAM" id="SSF55287">
    <property type="entry name" value="RPB5-like RNA polymerase subunit"/>
    <property type="match status" value="1"/>
</dbReference>
<dbReference type="EMBL" id="JAHEAC010000015">
    <property type="protein sequence ID" value="MBX8643653.1"/>
    <property type="molecule type" value="Genomic_DNA"/>
</dbReference>
<dbReference type="Pfam" id="PF01191">
    <property type="entry name" value="RNA_pol_Rpb5_C"/>
    <property type="match status" value="1"/>
</dbReference>
<evidence type="ECO:0000256" key="4">
    <source>
        <dbReference type="HAMAP-Rule" id="MF_00025"/>
    </source>
</evidence>
<dbReference type="GO" id="GO:0006362">
    <property type="term" value="P:transcription elongation by RNA polymerase I"/>
    <property type="evidence" value="ECO:0007669"/>
    <property type="project" value="TreeGrafter"/>
</dbReference>
<name>A0A8J8CDM4_9ARCH</name>
<keyword evidence="1 4" id="KW-0240">DNA-directed RNA polymerase</keyword>
<feature type="domain" description="RNA polymerase subunit H/Rpb5 C-terminal" evidence="5">
    <location>
        <begin position="4"/>
        <end position="84"/>
    </location>
</feature>
<dbReference type="GO" id="GO:0042797">
    <property type="term" value="P:tRNA transcription by RNA polymerase III"/>
    <property type="evidence" value="ECO:0007669"/>
    <property type="project" value="TreeGrafter"/>
</dbReference>
<comment type="function">
    <text evidence="4">DNA-dependent RNA polymerase (RNAP) catalyzes the transcription of DNA into RNA using the four ribonucleoside triphosphates as substrates.</text>
</comment>
<dbReference type="PROSITE" id="PS01110">
    <property type="entry name" value="RNA_POL_H_23KD"/>
    <property type="match status" value="1"/>
</dbReference>
<evidence type="ECO:0000313" key="8">
    <source>
        <dbReference type="Proteomes" id="UP000716004"/>
    </source>
</evidence>
<reference evidence="6" key="1">
    <citation type="submission" date="2021-04" db="EMBL/GenBank/DDBJ databases">
        <title>Genomic insights into ecological role and evolution of a novel Thermoplasmata order Candidatus Sysuiplasmatales.</title>
        <authorList>
            <person name="Yuan Y."/>
        </authorList>
    </citation>
    <scope>NUCLEOTIDE SEQUENCE</scope>
    <source>
        <strain evidence="7">TUT19-bin139</strain>
        <strain evidence="6">YP2-bin.285</strain>
    </source>
</reference>
<comment type="catalytic activity">
    <reaction evidence="4">
        <text>RNA(n) + a ribonucleoside 5'-triphosphate = RNA(n+1) + diphosphate</text>
        <dbReference type="Rhea" id="RHEA:21248"/>
        <dbReference type="Rhea" id="RHEA-COMP:14527"/>
        <dbReference type="Rhea" id="RHEA-COMP:17342"/>
        <dbReference type="ChEBI" id="CHEBI:33019"/>
        <dbReference type="ChEBI" id="CHEBI:61557"/>
        <dbReference type="ChEBI" id="CHEBI:140395"/>
        <dbReference type="EC" id="2.7.7.6"/>
    </reaction>
</comment>
<sequence length="86" mass="9900">MPPFNILNHEMVPEHRLLNEAEAERILKKLGITREQLPKIRLGDPAIRVLEATAKEKGVIQEGKIVEIRRKSKTADTFVAYRLITR</sequence>
<accession>A0A8J8CDM4</accession>
<dbReference type="GO" id="GO:0003899">
    <property type="term" value="F:DNA-directed RNA polymerase activity"/>
    <property type="evidence" value="ECO:0007669"/>
    <property type="project" value="UniProtKB-UniRule"/>
</dbReference>
<keyword evidence="4 6" id="KW-0548">Nucleotidyltransferase</keyword>
<comment type="caution">
    <text evidence="6">The sequence shown here is derived from an EMBL/GenBank/DDBJ whole genome shotgun (WGS) entry which is preliminary data.</text>
</comment>
<dbReference type="Gene3D" id="3.90.940.20">
    <property type="entry name" value="RPB5-like RNA polymerase subunit"/>
    <property type="match status" value="1"/>
</dbReference>
<dbReference type="Proteomes" id="UP000716004">
    <property type="component" value="Unassembled WGS sequence"/>
</dbReference>
<dbReference type="EC" id="2.7.7.6" evidence="4"/>
<evidence type="ECO:0000259" key="5">
    <source>
        <dbReference type="Pfam" id="PF01191"/>
    </source>
</evidence>
<protein>
    <recommendedName>
        <fullName evidence="4">DNA-directed RNA polymerase subunit Rpo5</fullName>
        <ecNumber evidence="4">2.7.7.6</ecNumber>
    </recommendedName>
    <alternativeName>
        <fullName evidence="4">DNA-directed RNA polymerase subunit H</fullName>
    </alternativeName>
</protein>
<dbReference type="GO" id="GO:0005737">
    <property type="term" value="C:cytoplasm"/>
    <property type="evidence" value="ECO:0007669"/>
    <property type="project" value="UniProtKB-SubCell"/>
</dbReference>